<dbReference type="NCBIfam" id="TIGR01720">
    <property type="entry name" value="NRPS-para261"/>
    <property type="match status" value="1"/>
</dbReference>
<dbReference type="OrthoDB" id="9765680at2"/>
<keyword evidence="2" id="KW-0596">Phosphopantetheine</keyword>
<protein>
    <submittedName>
        <fullName evidence="5">Non-ribosomal peptide synthase domain TIGR01720</fullName>
    </submittedName>
</protein>
<comment type="cofactor">
    <cofactor evidence="1">
        <name>pantetheine 4'-phosphate</name>
        <dbReference type="ChEBI" id="CHEBI:47942"/>
    </cofactor>
</comment>
<dbReference type="eggNOG" id="COG1020">
    <property type="taxonomic scope" value="Bacteria"/>
</dbReference>
<dbReference type="Gene3D" id="3.30.559.30">
    <property type="entry name" value="Nonribosomal peptide synthetase, condensation domain"/>
    <property type="match status" value="1"/>
</dbReference>
<dbReference type="InterPro" id="IPR023213">
    <property type="entry name" value="CAT-like_dom_sf"/>
</dbReference>
<dbReference type="SUPFAM" id="SSF52777">
    <property type="entry name" value="CoA-dependent acyltransferases"/>
    <property type="match status" value="2"/>
</dbReference>
<dbReference type="RefSeq" id="WP_019387515.1">
    <property type="nucleotide sequence ID" value="NZ_ALIH01000006.1"/>
</dbReference>
<dbReference type="GO" id="GO:0003824">
    <property type="term" value="F:catalytic activity"/>
    <property type="evidence" value="ECO:0007669"/>
    <property type="project" value="InterPro"/>
</dbReference>
<proteinExistence type="predicted"/>
<dbReference type="InterPro" id="IPR009081">
    <property type="entry name" value="PP-bd_ACP"/>
</dbReference>
<dbReference type="STRING" id="1178825.SAMN05216261_0896"/>
<evidence type="ECO:0000313" key="6">
    <source>
        <dbReference type="Proteomes" id="UP000184396"/>
    </source>
</evidence>
<dbReference type="InterPro" id="IPR001242">
    <property type="entry name" value="Condensation_dom"/>
</dbReference>
<dbReference type="Gene3D" id="3.30.559.10">
    <property type="entry name" value="Chloramphenicol acetyltransferase-like domain"/>
    <property type="match status" value="1"/>
</dbReference>
<evidence type="ECO:0000313" key="5">
    <source>
        <dbReference type="EMBL" id="SHI51997.1"/>
    </source>
</evidence>
<dbReference type="Gene3D" id="1.10.1200.10">
    <property type="entry name" value="ACP-like"/>
    <property type="match status" value="1"/>
</dbReference>
<dbReference type="PANTHER" id="PTHR45398:SF1">
    <property type="entry name" value="ENZYME, PUTATIVE (JCVI)-RELATED"/>
    <property type="match status" value="1"/>
</dbReference>
<dbReference type="InterPro" id="IPR006162">
    <property type="entry name" value="Ppantetheine_attach_site"/>
</dbReference>
<dbReference type="Pfam" id="PF00550">
    <property type="entry name" value="PP-binding"/>
    <property type="match status" value="1"/>
</dbReference>
<evidence type="ECO:0000256" key="1">
    <source>
        <dbReference type="ARBA" id="ARBA00001957"/>
    </source>
</evidence>
<dbReference type="InterPro" id="IPR045851">
    <property type="entry name" value="AMP-bd_C_sf"/>
</dbReference>
<dbReference type="PANTHER" id="PTHR45398">
    <property type="match status" value="1"/>
</dbReference>
<dbReference type="FunFam" id="1.10.1200.10:FF:000005">
    <property type="entry name" value="Nonribosomal peptide synthetase 1"/>
    <property type="match status" value="1"/>
</dbReference>
<dbReference type="Proteomes" id="UP000184396">
    <property type="component" value="Unassembled WGS sequence"/>
</dbReference>
<gene>
    <name evidence="5" type="ORF">SAMN05216261_0896</name>
</gene>
<dbReference type="AlphaFoldDB" id="A0A1M6BTH0"/>
<dbReference type="InterPro" id="IPR010060">
    <property type="entry name" value="NRPS_synth"/>
</dbReference>
<dbReference type="Gene3D" id="3.30.300.30">
    <property type="match status" value="1"/>
</dbReference>
<evidence type="ECO:0000256" key="3">
    <source>
        <dbReference type="ARBA" id="ARBA00022553"/>
    </source>
</evidence>
<sequence length="668" mass="76834">MKQENLEHTIEQLSVDERKLLMFKAKEVLKNKTVLTNPDAQKRIVAYIKTEVLLNKEELKSHLKQRLPDYMIPSSINVIDVIPLLPNGKVDKKKLQKLKNTEDSLETFESDIIEPKNEIESTLVEIWEEVLGFSPISTNDNFFEIGGDSILSIQIVAQARKKGIHLKANQLFENQTILELSMFTTAVNKDANAVENKIEIAGEIPLTPVQHWYFETHRNAPHFWNQIIDLQQINTTSSKIFEDISKQLISNHEALRLSFNKKDEGKWQAFIKPSNEINSYLEFNLGSEDSVSSQNNKIEEIVLEIQENTNLSEGSLFKLIFFNCNSLQSNRVVIIAHHLVIDLVSWNIIVQEIANTINTINNDFILETNHNKTATIKDWANYLDKFSSSNSLLEELNYWNSQKNDNKNFPTDYTSNSHIYLENSIFTQHVTLDTEQTKLLVHNANETYSTKVEDLLIAALIATLCDWGNLEYLLLGLERQARNIDTQDIDVSNTVGWFTSFFPIALNYNKTQGLGTHIKGIKEELRTIPSNGIGFGVLKYLSNTNTSKLKELQPKVIFNYFGKANTNEKNNEVGFKFMESSTRDMQSERNYEIEINTQIINDNLYVNWSFTKDLYKEETALILTEKFIENLKLIIKYCITQDNITYTPSDFPEANINQDDLDNLLGQF</sequence>
<dbReference type="PROSITE" id="PS50075">
    <property type="entry name" value="CARRIER"/>
    <property type="match status" value="1"/>
</dbReference>
<organism evidence="5 6">
    <name type="scientific">Algibacter luteus</name>
    <dbReference type="NCBI Taxonomy" id="1178825"/>
    <lineage>
        <taxon>Bacteria</taxon>
        <taxon>Pseudomonadati</taxon>
        <taxon>Bacteroidota</taxon>
        <taxon>Flavobacteriia</taxon>
        <taxon>Flavobacteriales</taxon>
        <taxon>Flavobacteriaceae</taxon>
        <taxon>Algibacter</taxon>
    </lineage>
</organism>
<accession>A0A1M6BTH0</accession>
<dbReference type="Pfam" id="PF00668">
    <property type="entry name" value="Condensation"/>
    <property type="match status" value="1"/>
</dbReference>
<dbReference type="SUPFAM" id="SSF56801">
    <property type="entry name" value="Acetyl-CoA synthetase-like"/>
    <property type="match status" value="1"/>
</dbReference>
<evidence type="ECO:0000256" key="2">
    <source>
        <dbReference type="ARBA" id="ARBA00022450"/>
    </source>
</evidence>
<reference evidence="5 6" key="1">
    <citation type="submission" date="2016-11" db="EMBL/GenBank/DDBJ databases">
        <authorList>
            <person name="Jaros S."/>
            <person name="Januszkiewicz K."/>
            <person name="Wedrychowicz H."/>
        </authorList>
    </citation>
    <scope>NUCLEOTIDE SEQUENCE [LARGE SCALE GENOMIC DNA]</scope>
    <source>
        <strain evidence="5 6">CGMCC 1.12213</strain>
    </source>
</reference>
<name>A0A1M6BTH0_9FLAO</name>
<dbReference type="EMBL" id="FQYK01000002">
    <property type="protein sequence ID" value="SHI51997.1"/>
    <property type="molecule type" value="Genomic_DNA"/>
</dbReference>
<feature type="domain" description="Carrier" evidence="4">
    <location>
        <begin position="114"/>
        <end position="188"/>
    </location>
</feature>
<dbReference type="InterPro" id="IPR036736">
    <property type="entry name" value="ACP-like_sf"/>
</dbReference>
<dbReference type="SUPFAM" id="SSF47336">
    <property type="entry name" value="ACP-like"/>
    <property type="match status" value="1"/>
</dbReference>
<dbReference type="PROSITE" id="PS00012">
    <property type="entry name" value="PHOSPHOPANTETHEINE"/>
    <property type="match status" value="1"/>
</dbReference>
<evidence type="ECO:0000259" key="4">
    <source>
        <dbReference type="PROSITE" id="PS50075"/>
    </source>
</evidence>
<keyword evidence="3" id="KW-0597">Phosphoprotein</keyword>
<keyword evidence="6" id="KW-1185">Reference proteome</keyword>